<comment type="caution">
    <text evidence="1">The sequence shown here is derived from an EMBL/GenBank/DDBJ whole genome shotgun (WGS) entry which is preliminary data.</text>
</comment>
<proteinExistence type="predicted"/>
<dbReference type="EMBL" id="VSRR010018175">
    <property type="protein sequence ID" value="MPC61057.1"/>
    <property type="molecule type" value="Genomic_DNA"/>
</dbReference>
<dbReference type="OrthoDB" id="6364030at2759"/>
<dbReference type="AlphaFoldDB" id="A0A5B7GV35"/>
<accession>A0A5B7GV35</accession>
<organism evidence="1 2">
    <name type="scientific">Portunus trituberculatus</name>
    <name type="common">Swimming crab</name>
    <name type="synonym">Neptunus trituberculatus</name>
    <dbReference type="NCBI Taxonomy" id="210409"/>
    <lineage>
        <taxon>Eukaryota</taxon>
        <taxon>Metazoa</taxon>
        <taxon>Ecdysozoa</taxon>
        <taxon>Arthropoda</taxon>
        <taxon>Crustacea</taxon>
        <taxon>Multicrustacea</taxon>
        <taxon>Malacostraca</taxon>
        <taxon>Eumalacostraca</taxon>
        <taxon>Eucarida</taxon>
        <taxon>Decapoda</taxon>
        <taxon>Pleocyemata</taxon>
        <taxon>Brachyura</taxon>
        <taxon>Eubrachyura</taxon>
        <taxon>Portunoidea</taxon>
        <taxon>Portunidae</taxon>
        <taxon>Portuninae</taxon>
        <taxon>Portunus</taxon>
    </lineage>
</organism>
<gene>
    <name evidence="1" type="ORF">E2C01_055121</name>
</gene>
<evidence type="ECO:0000313" key="1">
    <source>
        <dbReference type="EMBL" id="MPC61057.1"/>
    </source>
</evidence>
<keyword evidence="2" id="KW-1185">Reference proteome</keyword>
<evidence type="ECO:0000313" key="2">
    <source>
        <dbReference type="Proteomes" id="UP000324222"/>
    </source>
</evidence>
<protein>
    <submittedName>
        <fullName evidence="1">Uncharacterized protein</fullName>
    </submittedName>
</protein>
<sequence>MARVLHFIGQCDTPLRVSTWSTRTLLNGGVAVEVPRSHGCQHQRTFAGRVSRMWNLVTAVVLHVQEMNTYSVKLIAHNWRQTLPTPLTLIVM</sequence>
<name>A0A5B7GV35_PORTR</name>
<reference evidence="1 2" key="1">
    <citation type="submission" date="2019-05" db="EMBL/GenBank/DDBJ databases">
        <title>Another draft genome of Portunus trituberculatus and its Hox gene families provides insights of decapod evolution.</title>
        <authorList>
            <person name="Jeong J.-H."/>
            <person name="Song I."/>
            <person name="Kim S."/>
            <person name="Choi T."/>
            <person name="Kim D."/>
            <person name="Ryu S."/>
            <person name="Kim W."/>
        </authorList>
    </citation>
    <scope>NUCLEOTIDE SEQUENCE [LARGE SCALE GENOMIC DNA]</scope>
    <source>
        <tissue evidence="1">Muscle</tissue>
    </source>
</reference>
<dbReference type="Proteomes" id="UP000324222">
    <property type="component" value="Unassembled WGS sequence"/>
</dbReference>